<gene>
    <name evidence="4" type="ORF">TWF694_004809</name>
</gene>
<comment type="similarity">
    <text evidence="1">Belongs to the SUN family.</text>
</comment>
<protein>
    <submittedName>
        <fullName evidence="4">Uncharacterized protein</fullName>
    </submittedName>
</protein>
<dbReference type="AlphaFoldDB" id="A0AAV9WX56"/>
<feature type="compositionally biased region" description="Low complexity" evidence="2">
    <location>
        <begin position="346"/>
        <end position="411"/>
    </location>
</feature>
<dbReference type="PANTHER" id="PTHR31654:SF0">
    <property type="entry name" value="SECRETED BETA-GLUCOSIDASE ADG3-RELATED"/>
    <property type="match status" value="1"/>
</dbReference>
<evidence type="ECO:0000256" key="1">
    <source>
        <dbReference type="ARBA" id="ARBA00010579"/>
    </source>
</evidence>
<dbReference type="InterPro" id="IPR053088">
    <property type="entry name" value="Beta-glucosidase/SUN-like"/>
</dbReference>
<feature type="region of interest" description="Disordered" evidence="2">
    <location>
        <begin position="337"/>
        <end position="411"/>
    </location>
</feature>
<evidence type="ECO:0000256" key="2">
    <source>
        <dbReference type="SAM" id="MobiDB-lite"/>
    </source>
</evidence>
<keyword evidence="3" id="KW-0732">Signal</keyword>
<sequence>MPTLSKISSLFAVALLLPSTLGSEVNFSSELGRRHVHHKRHAHGGALESRNVDDKTIKKRGSCTFPGGQMVAVSSHQMNAGWALPPDQPCLEGMYCPYACPPGYLMGQWDPDATSYTYPMSMNGGLYCKDGQVKTPFPDKEFCYQGAGTFIAQNELSQPVAICQTVLPGREDMLIPTLVNPNAAVTLAVPGPEYWCGTAAHFYINPPGVSVQDGCVWGTNANPYGNWAPYVAGANIDSNGNTFTKIGWNPIYLEPTTPFRNQKPNWGVKIICGEGQQCNGLPCMIDPAVDAVNGVNTGTSGQSSDGAGGGNFCVVTAPKGAKAILVTFPAGKGHDDSAAIPVGQVSIPPSSTAPPSTTEPPTTTSTTSTSTSSTESSTTESSTSTSTSTSTSSTSTTESSTSTSCDSSTTTSVSSSVLYYNTTSSVYTPTLTPVNQGVVNATAEASLYTEPVTTTFSSAGPTASDDLKGAASAIVPSIFALGLMALAHAAFPL</sequence>
<dbReference type="EMBL" id="JAVHJO010000015">
    <property type="protein sequence ID" value="KAK6527835.1"/>
    <property type="molecule type" value="Genomic_DNA"/>
</dbReference>
<comment type="caution">
    <text evidence="4">The sequence shown here is derived from an EMBL/GenBank/DDBJ whole genome shotgun (WGS) entry which is preliminary data.</text>
</comment>
<accession>A0AAV9WX56</accession>
<keyword evidence="5" id="KW-1185">Reference proteome</keyword>
<evidence type="ECO:0000313" key="4">
    <source>
        <dbReference type="EMBL" id="KAK6527835.1"/>
    </source>
</evidence>
<feature type="signal peptide" evidence="3">
    <location>
        <begin position="1"/>
        <end position="22"/>
    </location>
</feature>
<evidence type="ECO:0000256" key="3">
    <source>
        <dbReference type="SAM" id="SignalP"/>
    </source>
</evidence>
<dbReference type="PANTHER" id="PTHR31654">
    <property type="entry name" value="SECRETED BETA-GLUCOSIDASE ADG3-RELATED"/>
    <property type="match status" value="1"/>
</dbReference>
<name>A0AAV9WX56_9PEZI</name>
<dbReference type="Pfam" id="PF03856">
    <property type="entry name" value="SUN"/>
    <property type="match status" value="1"/>
</dbReference>
<organism evidence="4 5">
    <name type="scientific">Orbilia ellipsospora</name>
    <dbReference type="NCBI Taxonomy" id="2528407"/>
    <lineage>
        <taxon>Eukaryota</taxon>
        <taxon>Fungi</taxon>
        <taxon>Dikarya</taxon>
        <taxon>Ascomycota</taxon>
        <taxon>Pezizomycotina</taxon>
        <taxon>Orbiliomycetes</taxon>
        <taxon>Orbiliales</taxon>
        <taxon>Orbiliaceae</taxon>
        <taxon>Orbilia</taxon>
    </lineage>
</organism>
<evidence type="ECO:0000313" key="5">
    <source>
        <dbReference type="Proteomes" id="UP001365542"/>
    </source>
</evidence>
<proteinExistence type="inferred from homology"/>
<feature type="chain" id="PRO_5043956615" evidence="3">
    <location>
        <begin position="23"/>
        <end position="493"/>
    </location>
</feature>
<dbReference type="Proteomes" id="UP001365542">
    <property type="component" value="Unassembled WGS sequence"/>
</dbReference>
<dbReference type="InterPro" id="IPR005556">
    <property type="entry name" value="SUN"/>
</dbReference>
<reference evidence="4 5" key="1">
    <citation type="submission" date="2019-10" db="EMBL/GenBank/DDBJ databases">
        <authorList>
            <person name="Palmer J.M."/>
        </authorList>
    </citation>
    <scope>NUCLEOTIDE SEQUENCE [LARGE SCALE GENOMIC DNA]</scope>
    <source>
        <strain evidence="4 5">TWF694</strain>
    </source>
</reference>